<evidence type="ECO:0000259" key="14">
    <source>
        <dbReference type="Pfam" id="PF02866"/>
    </source>
</evidence>
<evidence type="ECO:0000256" key="5">
    <source>
        <dbReference type="ARBA" id="ARBA00023002"/>
    </source>
</evidence>
<gene>
    <name evidence="15" type="ORF">STCU_09514</name>
</gene>
<dbReference type="InterPro" id="IPR001557">
    <property type="entry name" value="L-lactate/malate_DH"/>
</dbReference>
<protein>
    <recommendedName>
        <fullName evidence="3 12">Malate dehydrogenase</fullName>
        <ecNumber evidence="3 12">1.1.1.37</ecNumber>
    </recommendedName>
</protein>
<dbReference type="PANTHER" id="PTHR11540">
    <property type="entry name" value="MALATE AND LACTATE DEHYDROGENASE"/>
    <property type="match status" value="1"/>
</dbReference>
<dbReference type="InterPro" id="IPR022383">
    <property type="entry name" value="Lactate/malate_DH_C"/>
</dbReference>
<feature type="domain" description="Lactate/malate dehydrogenase N-terminal" evidence="13">
    <location>
        <begin position="9"/>
        <end position="151"/>
    </location>
</feature>
<dbReference type="FunFam" id="3.40.50.720:FF:000017">
    <property type="entry name" value="Malate dehydrogenase"/>
    <property type="match status" value="1"/>
</dbReference>
<feature type="binding site" evidence="9">
    <location>
        <position position="159"/>
    </location>
    <ligand>
        <name>substrate</name>
    </ligand>
</feature>
<evidence type="ECO:0000256" key="3">
    <source>
        <dbReference type="ARBA" id="ARBA00012995"/>
    </source>
</evidence>
<dbReference type="EMBL" id="ATMH01009514">
    <property type="protein sequence ID" value="EPY19336.1"/>
    <property type="molecule type" value="Genomic_DNA"/>
</dbReference>
<dbReference type="Pfam" id="PF02866">
    <property type="entry name" value="Ldh_1_C"/>
    <property type="match status" value="1"/>
</dbReference>
<keyword evidence="6 10" id="KW-0520">NAD</keyword>
<dbReference type="Pfam" id="PF00056">
    <property type="entry name" value="Ldh_1_N"/>
    <property type="match status" value="1"/>
</dbReference>
<dbReference type="PROSITE" id="PS00068">
    <property type="entry name" value="MDH"/>
    <property type="match status" value="1"/>
</dbReference>
<evidence type="ECO:0000256" key="11">
    <source>
        <dbReference type="RuleBase" id="RU003369"/>
    </source>
</evidence>
<feature type="binding site" evidence="10">
    <location>
        <begin position="15"/>
        <end position="21"/>
    </location>
    <ligand>
        <name>NAD(+)</name>
        <dbReference type="ChEBI" id="CHEBI:57540"/>
    </ligand>
</feature>
<dbReference type="GO" id="GO:0005737">
    <property type="term" value="C:cytoplasm"/>
    <property type="evidence" value="ECO:0007669"/>
    <property type="project" value="UniProtKB-ARBA"/>
</dbReference>
<dbReference type="InterPro" id="IPR015955">
    <property type="entry name" value="Lactate_DH/Glyco_Ohase_4_C"/>
</dbReference>
<dbReference type="InterPro" id="IPR010097">
    <property type="entry name" value="Malate_DH_type1"/>
</dbReference>
<feature type="binding site" evidence="9">
    <location>
        <position position="87"/>
    </location>
    <ligand>
        <name>substrate</name>
    </ligand>
</feature>
<feature type="active site" description="Proton acceptor" evidence="8">
    <location>
        <position position="183"/>
    </location>
</feature>
<dbReference type="Gene3D" id="3.90.110.10">
    <property type="entry name" value="Lactate dehydrogenase/glycoside hydrolase, family 4, C-terminal"/>
    <property type="match status" value="1"/>
</dbReference>
<dbReference type="OrthoDB" id="4069699at2759"/>
<feature type="binding site" evidence="9">
    <location>
        <position position="125"/>
    </location>
    <ligand>
        <name>substrate</name>
    </ligand>
</feature>
<evidence type="ECO:0000256" key="8">
    <source>
        <dbReference type="PIRSR" id="PIRSR000102-1"/>
    </source>
</evidence>
<keyword evidence="5 11" id="KW-0560">Oxidoreductase</keyword>
<keyword evidence="4 12" id="KW-0816">Tricarboxylic acid cycle</keyword>
<evidence type="ECO:0000256" key="10">
    <source>
        <dbReference type="PIRSR" id="PIRSR000102-3"/>
    </source>
</evidence>
<dbReference type="InterPro" id="IPR001236">
    <property type="entry name" value="Lactate/malate_DH_N"/>
</dbReference>
<dbReference type="PANTHER" id="PTHR11540:SF16">
    <property type="entry name" value="MALATE DEHYDROGENASE, MITOCHONDRIAL"/>
    <property type="match status" value="1"/>
</dbReference>
<evidence type="ECO:0000313" key="15">
    <source>
        <dbReference type="EMBL" id="EPY19336.1"/>
    </source>
</evidence>
<comment type="caution">
    <text evidence="15">The sequence shown here is derived from an EMBL/GenBank/DDBJ whole genome shotgun (WGS) entry which is preliminary data.</text>
</comment>
<proteinExistence type="inferred from homology"/>
<feature type="binding site" evidence="9">
    <location>
        <position position="93"/>
    </location>
    <ligand>
        <name>substrate</name>
    </ligand>
</feature>
<organism evidence="15 16">
    <name type="scientific">Strigomonas culicis</name>
    <dbReference type="NCBI Taxonomy" id="28005"/>
    <lineage>
        <taxon>Eukaryota</taxon>
        <taxon>Discoba</taxon>
        <taxon>Euglenozoa</taxon>
        <taxon>Kinetoplastea</taxon>
        <taxon>Metakinetoplastina</taxon>
        <taxon>Trypanosomatida</taxon>
        <taxon>Trypanosomatidae</taxon>
        <taxon>Strigomonadinae</taxon>
        <taxon>Strigomonas</taxon>
    </lineage>
</organism>
<reference evidence="15 16" key="1">
    <citation type="journal article" date="2013" name="PLoS ONE">
        <title>Predicting the Proteins of Angomonas deanei, Strigomonas culicis and Their Respective Endosymbionts Reveals New Aspects of the Trypanosomatidae Family.</title>
        <authorList>
            <person name="Motta M.C."/>
            <person name="Martins A.C."/>
            <person name="de Souza S.S."/>
            <person name="Catta-Preta C.M."/>
            <person name="Silva R."/>
            <person name="Klein C.C."/>
            <person name="de Almeida L.G."/>
            <person name="de Lima Cunha O."/>
            <person name="Ciapina L.P."/>
            <person name="Brocchi M."/>
            <person name="Colabardini A.C."/>
            <person name="de Araujo Lima B."/>
            <person name="Machado C.R."/>
            <person name="de Almeida Soares C.M."/>
            <person name="Probst C.M."/>
            <person name="de Menezes C.B."/>
            <person name="Thompson C.E."/>
            <person name="Bartholomeu D.C."/>
            <person name="Gradia D.F."/>
            <person name="Pavoni D.P."/>
            <person name="Grisard E.C."/>
            <person name="Fantinatti-Garboggini F."/>
            <person name="Marchini F.K."/>
            <person name="Rodrigues-Luiz G.F."/>
            <person name="Wagner G."/>
            <person name="Goldman G.H."/>
            <person name="Fietto J.L."/>
            <person name="Elias M.C."/>
            <person name="Goldman M.H."/>
            <person name="Sagot M.F."/>
            <person name="Pereira M."/>
            <person name="Stoco P.H."/>
            <person name="de Mendonca-Neto R.P."/>
            <person name="Teixeira S.M."/>
            <person name="Maciel T.E."/>
            <person name="de Oliveira Mendes T.A."/>
            <person name="Urmenyi T.P."/>
            <person name="de Souza W."/>
            <person name="Schenkman S."/>
            <person name="de Vasconcelos A.T."/>
        </authorList>
    </citation>
    <scope>NUCLEOTIDE SEQUENCE [LARGE SCALE GENOMIC DNA]</scope>
</reference>
<name>S9UXP2_9TRYP</name>
<accession>S9UXP2</accession>
<feature type="binding site" evidence="10">
    <location>
        <position position="100"/>
    </location>
    <ligand>
        <name>NAD(+)</name>
        <dbReference type="ChEBI" id="CHEBI:57540"/>
    </ligand>
</feature>
<dbReference type="InterPro" id="IPR036291">
    <property type="entry name" value="NAD(P)-bd_dom_sf"/>
</dbReference>
<dbReference type="Proteomes" id="UP000015354">
    <property type="component" value="Unassembled WGS sequence"/>
</dbReference>
<evidence type="ECO:0000259" key="13">
    <source>
        <dbReference type="Pfam" id="PF00056"/>
    </source>
</evidence>
<dbReference type="PIRSF" id="PIRSF000102">
    <property type="entry name" value="Lac_mal_DH"/>
    <property type="match status" value="1"/>
</dbReference>
<dbReference type="CDD" id="cd01337">
    <property type="entry name" value="MDH_glyoxysomal_mitochondrial"/>
    <property type="match status" value="1"/>
</dbReference>
<keyword evidence="16" id="KW-1185">Reference proteome</keyword>
<dbReference type="FunFam" id="3.90.110.10:FF:000001">
    <property type="entry name" value="Malate dehydrogenase"/>
    <property type="match status" value="1"/>
</dbReference>
<comment type="subunit">
    <text evidence="2">Homodimer.</text>
</comment>
<evidence type="ECO:0000256" key="6">
    <source>
        <dbReference type="ARBA" id="ARBA00023027"/>
    </source>
</evidence>
<evidence type="ECO:0000313" key="16">
    <source>
        <dbReference type="Proteomes" id="UP000015354"/>
    </source>
</evidence>
<feature type="binding site" evidence="10">
    <location>
        <position position="41"/>
    </location>
    <ligand>
        <name>NAD(+)</name>
        <dbReference type="ChEBI" id="CHEBI:57540"/>
    </ligand>
</feature>
<dbReference type="SUPFAM" id="SSF51735">
    <property type="entry name" value="NAD(P)-binding Rossmann-fold domains"/>
    <property type="match status" value="1"/>
</dbReference>
<dbReference type="SUPFAM" id="SSF56327">
    <property type="entry name" value="LDH C-terminal domain-like"/>
    <property type="match status" value="1"/>
</dbReference>
<comment type="catalytic activity">
    <reaction evidence="7 12">
        <text>(S)-malate + NAD(+) = oxaloacetate + NADH + H(+)</text>
        <dbReference type="Rhea" id="RHEA:21432"/>
        <dbReference type="ChEBI" id="CHEBI:15378"/>
        <dbReference type="ChEBI" id="CHEBI:15589"/>
        <dbReference type="ChEBI" id="CHEBI:16452"/>
        <dbReference type="ChEBI" id="CHEBI:57540"/>
        <dbReference type="ChEBI" id="CHEBI:57945"/>
        <dbReference type="EC" id="1.1.1.37"/>
    </reaction>
</comment>
<dbReference type="NCBIfam" id="TIGR01772">
    <property type="entry name" value="MDH_euk_gproteo"/>
    <property type="match status" value="1"/>
</dbReference>
<dbReference type="AlphaFoldDB" id="S9UXP2"/>
<evidence type="ECO:0000256" key="9">
    <source>
        <dbReference type="PIRSR" id="PIRSR000102-2"/>
    </source>
</evidence>
<dbReference type="GO" id="GO:0006108">
    <property type="term" value="P:malate metabolic process"/>
    <property type="evidence" value="ECO:0007669"/>
    <property type="project" value="InterPro"/>
</dbReference>
<dbReference type="Gene3D" id="3.40.50.720">
    <property type="entry name" value="NAD(P)-binding Rossmann-like Domain"/>
    <property type="match status" value="1"/>
</dbReference>
<evidence type="ECO:0000256" key="1">
    <source>
        <dbReference type="ARBA" id="ARBA00008824"/>
    </source>
</evidence>
<sequence>MRATSARFVKVAVLGAGGGIGQPLSLLLKHHKDVTQLNIYDVKGAPGVAADLSHISTSSKVVGFGAEQLAEAVTGVDLVLIPAGVPRKPGMTRDDLFNTNANIVQTLASAVGKNSPKAIIGVISNPVNSTVPVAAEALKKAGAYDPRKLFGVTTLDLVRARTFVSEAIGKAPVEVDVPVIGGHSGETIVPLLSKYPELSAEQVKALTHRIQFGGDEVVKAKDGAGSATLSMAYAAAEFADAAIRALKGEQGVAVYTFVKSEVNPKCEYFSSLVELGKEGVAKTLPVPKLNAFEEDLLEKCVDGLVKNIQKGAAFANK</sequence>
<evidence type="ECO:0000256" key="7">
    <source>
        <dbReference type="ARBA" id="ARBA00048313"/>
    </source>
</evidence>
<evidence type="ECO:0000256" key="4">
    <source>
        <dbReference type="ARBA" id="ARBA00022532"/>
    </source>
</evidence>
<dbReference type="GO" id="GO:0030060">
    <property type="term" value="F:L-malate dehydrogenase (NAD+) activity"/>
    <property type="evidence" value="ECO:0007669"/>
    <property type="project" value="UniProtKB-EC"/>
</dbReference>
<dbReference type="EC" id="1.1.1.37" evidence="3 12"/>
<evidence type="ECO:0000256" key="12">
    <source>
        <dbReference type="RuleBase" id="RU003405"/>
    </source>
</evidence>
<feature type="domain" description="Lactate/malate dehydrogenase C-terminal" evidence="14">
    <location>
        <begin position="153"/>
        <end position="314"/>
    </location>
</feature>
<feature type="binding site" evidence="10">
    <location>
        <position position="231"/>
    </location>
    <ligand>
        <name>NAD(+)</name>
        <dbReference type="ChEBI" id="CHEBI:57540"/>
    </ligand>
</feature>
<feature type="binding site" evidence="10">
    <location>
        <begin position="123"/>
        <end position="125"/>
    </location>
    <ligand>
        <name>NAD(+)</name>
        <dbReference type="ChEBI" id="CHEBI:57540"/>
    </ligand>
</feature>
<evidence type="ECO:0000256" key="2">
    <source>
        <dbReference type="ARBA" id="ARBA00011738"/>
    </source>
</evidence>
<comment type="similarity">
    <text evidence="1">Belongs to the LDH/MDH superfamily. MDH type 1 family.</text>
</comment>
<dbReference type="InterPro" id="IPR001252">
    <property type="entry name" value="Malate_DH_AS"/>
</dbReference>
<dbReference type="GO" id="GO:0006099">
    <property type="term" value="P:tricarboxylic acid cycle"/>
    <property type="evidence" value="ECO:0007669"/>
    <property type="project" value="UniProtKB-KW"/>
</dbReference>